<dbReference type="Gene3D" id="3.30.379.10">
    <property type="entry name" value="Chitobiase/beta-hexosaminidase domain 2-like"/>
    <property type="match status" value="1"/>
</dbReference>
<dbReference type="Proteomes" id="UP000821837">
    <property type="component" value="Unassembled WGS sequence"/>
</dbReference>
<proteinExistence type="predicted"/>
<protein>
    <submittedName>
        <fullName evidence="2">Uncharacterized protein</fullName>
    </submittedName>
</protein>
<sequence length="152" mass="16541">MNGIMDTPKKLIMRQRIIEIPDLYRACLVSPSRGEAWPRPMNQTTGPNLILLNPNTFAFVFVGPPGGCDIADRALERYRHQLLFSGCAAPGGFGGSQRRAPPRGFVGGVPVAVLNSLLVRLNGLCERVPHHDMDESSAAVCDDFSFTTVQCS</sequence>
<gene>
    <name evidence="2" type="ORF">HPB52_019029</name>
</gene>
<keyword evidence="1" id="KW-0378">Hydrolase</keyword>
<evidence type="ECO:0000313" key="3">
    <source>
        <dbReference type="Proteomes" id="UP000821837"/>
    </source>
</evidence>
<keyword evidence="3" id="KW-1185">Reference proteome</keyword>
<accession>A0A9D4PKC1</accession>
<dbReference type="EMBL" id="JABSTV010001253">
    <property type="protein sequence ID" value="KAH7944399.1"/>
    <property type="molecule type" value="Genomic_DNA"/>
</dbReference>
<dbReference type="VEuPathDB" id="VectorBase:RSAN_030368"/>
<reference evidence="2" key="1">
    <citation type="journal article" date="2020" name="Cell">
        <title>Large-Scale Comparative Analyses of Tick Genomes Elucidate Their Genetic Diversity and Vector Capacities.</title>
        <authorList>
            <consortium name="Tick Genome and Microbiome Consortium (TIGMIC)"/>
            <person name="Jia N."/>
            <person name="Wang J."/>
            <person name="Shi W."/>
            <person name="Du L."/>
            <person name="Sun Y."/>
            <person name="Zhan W."/>
            <person name="Jiang J.F."/>
            <person name="Wang Q."/>
            <person name="Zhang B."/>
            <person name="Ji P."/>
            <person name="Bell-Sakyi L."/>
            <person name="Cui X.M."/>
            <person name="Yuan T.T."/>
            <person name="Jiang B.G."/>
            <person name="Yang W.F."/>
            <person name="Lam T.T."/>
            <person name="Chang Q.C."/>
            <person name="Ding S.J."/>
            <person name="Wang X.J."/>
            <person name="Zhu J.G."/>
            <person name="Ruan X.D."/>
            <person name="Zhao L."/>
            <person name="Wei J.T."/>
            <person name="Ye R.Z."/>
            <person name="Que T.C."/>
            <person name="Du C.H."/>
            <person name="Zhou Y.H."/>
            <person name="Cheng J.X."/>
            <person name="Dai P.F."/>
            <person name="Guo W.B."/>
            <person name="Han X.H."/>
            <person name="Huang E.J."/>
            <person name="Li L.F."/>
            <person name="Wei W."/>
            <person name="Gao Y.C."/>
            <person name="Liu J.Z."/>
            <person name="Shao H.Z."/>
            <person name="Wang X."/>
            <person name="Wang C.C."/>
            <person name="Yang T.C."/>
            <person name="Huo Q.B."/>
            <person name="Li W."/>
            <person name="Chen H.Y."/>
            <person name="Chen S.E."/>
            <person name="Zhou L.G."/>
            <person name="Ni X.B."/>
            <person name="Tian J.H."/>
            <person name="Sheng Y."/>
            <person name="Liu T."/>
            <person name="Pan Y.S."/>
            <person name="Xia L.Y."/>
            <person name="Li J."/>
            <person name="Zhao F."/>
            <person name="Cao W.C."/>
        </authorList>
    </citation>
    <scope>NUCLEOTIDE SEQUENCE</scope>
    <source>
        <strain evidence="2">Rsan-2018</strain>
    </source>
</reference>
<comment type="caution">
    <text evidence="2">The sequence shown here is derived from an EMBL/GenBank/DDBJ whole genome shotgun (WGS) entry which is preliminary data.</text>
</comment>
<organism evidence="2 3">
    <name type="scientific">Rhipicephalus sanguineus</name>
    <name type="common">Brown dog tick</name>
    <name type="synonym">Ixodes sanguineus</name>
    <dbReference type="NCBI Taxonomy" id="34632"/>
    <lineage>
        <taxon>Eukaryota</taxon>
        <taxon>Metazoa</taxon>
        <taxon>Ecdysozoa</taxon>
        <taxon>Arthropoda</taxon>
        <taxon>Chelicerata</taxon>
        <taxon>Arachnida</taxon>
        <taxon>Acari</taxon>
        <taxon>Parasitiformes</taxon>
        <taxon>Ixodida</taxon>
        <taxon>Ixodoidea</taxon>
        <taxon>Ixodidae</taxon>
        <taxon>Rhipicephalinae</taxon>
        <taxon>Rhipicephalus</taxon>
        <taxon>Rhipicephalus</taxon>
    </lineage>
</organism>
<dbReference type="InterPro" id="IPR029018">
    <property type="entry name" value="Hex-like_dom2"/>
</dbReference>
<reference evidence="2" key="2">
    <citation type="submission" date="2021-09" db="EMBL/GenBank/DDBJ databases">
        <authorList>
            <person name="Jia N."/>
            <person name="Wang J."/>
            <person name="Shi W."/>
            <person name="Du L."/>
            <person name="Sun Y."/>
            <person name="Zhan W."/>
            <person name="Jiang J."/>
            <person name="Wang Q."/>
            <person name="Zhang B."/>
            <person name="Ji P."/>
            <person name="Sakyi L.B."/>
            <person name="Cui X."/>
            <person name="Yuan T."/>
            <person name="Jiang B."/>
            <person name="Yang W."/>
            <person name="Lam T.T.-Y."/>
            <person name="Chang Q."/>
            <person name="Ding S."/>
            <person name="Wang X."/>
            <person name="Zhu J."/>
            <person name="Ruan X."/>
            <person name="Zhao L."/>
            <person name="Wei J."/>
            <person name="Que T."/>
            <person name="Du C."/>
            <person name="Cheng J."/>
            <person name="Dai P."/>
            <person name="Han X."/>
            <person name="Huang E."/>
            <person name="Gao Y."/>
            <person name="Liu J."/>
            <person name="Shao H."/>
            <person name="Ye R."/>
            <person name="Li L."/>
            <person name="Wei W."/>
            <person name="Wang X."/>
            <person name="Wang C."/>
            <person name="Huo Q."/>
            <person name="Li W."/>
            <person name="Guo W."/>
            <person name="Chen H."/>
            <person name="Chen S."/>
            <person name="Zhou L."/>
            <person name="Zhou L."/>
            <person name="Ni X."/>
            <person name="Tian J."/>
            <person name="Zhou Y."/>
            <person name="Sheng Y."/>
            <person name="Liu T."/>
            <person name="Pan Y."/>
            <person name="Xia L."/>
            <person name="Li J."/>
            <person name="Zhao F."/>
            <person name="Cao W."/>
        </authorList>
    </citation>
    <scope>NUCLEOTIDE SEQUENCE</scope>
    <source>
        <strain evidence="2">Rsan-2018</strain>
        <tissue evidence="2">Larvae</tissue>
    </source>
</reference>
<dbReference type="AlphaFoldDB" id="A0A9D4PKC1"/>
<dbReference type="GO" id="GO:0016787">
    <property type="term" value="F:hydrolase activity"/>
    <property type="evidence" value="ECO:0007669"/>
    <property type="project" value="UniProtKB-KW"/>
</dbReference>
<evidence type="ECO:0000256" key="1">
    <source>
        <dbReference type="ARBA" id="ARBA00022801"/>
    </source>
</evidence>
<name>A0A9D4PKC1_RHISA</name>
<evidence type="ECO:0000313" key="2">
    <source>
        <dbReference type="EMBL" id="KAH7944399.1"/>
    </source>
</evidence>